<evidence type="ECO:0000256" key="3">
    <source>
        <dbReference type="ARBA" id="ARBA00023127"/>
    </source>
</evidence>
<dbReference type="GeneTree" id="ENSGT00940000160459"/>
<proteinExistence type="inferred from homology"/>
<dbReference type="EMBL" id="AFYH01088987">
    <property type="status" value="NOT_ANNOTATED_CDS"/>
    <property type="molecule type" value="Genomic_DNA"/>
</dbReference>
<dbReference type="STRING" id="7897.ENSLACP00000014110"/>
<dbReference type="EMBL" id="AFYH01088988">
    <property type="status" value="NOT_ANNOTATED_CDS"/>
    <property type="molecule type" value="Genomic_DNA"/>
</dbReference>
<dbReference type="InterPro" id="IPR013763">
    <property type="entry name" value="Cyclin-like_dom"/>
</dbReference>
<dbReference type="AlphaFoldDB" id="H3AWT9"/>
<evidence type="ECO:0000313" key="8">
    <source>
        <dbReference type="Ensembl" id="ENSLACP00000014110.1"/>
    </source>
</evidence>
<dbReference type="SMART" id="SM00385">
    <property type="entry name" value="CYCLIN"/>
    <property type="match status" value="2"/>
</dbReference>
<dbReference type="InterPro" id="IPR046965">
    <property type="entry name" value="Cyclin_A/B-like"/>
</dbReference>
<evidence type="ECO:0000256" key="1">
    <source>
        <dbReference type="ARBA" id="ARBA00006955"/>
    </source>
</evidence>
<keyword evidence="3 5" id="KW-0195">Cyclin</keyword>
<dbReference type="InterPro" id="IPR039361">
    <property type="entry name" value="Cyclin"/>
</dbReference>
<accession>H3AWT9</accession>
<comment type="similarity">
    <text evidence="1">Belongs to the cyclin family. Cyclin AB subfamily.</text>
</comment>
<name>H3AWT9_LATCH</name>
<dbReference type="GO" id="GO:0016538">
    <property type="term" value="F:cyclin-dependent protein serine/threonine kinase regulator activity"/>
    <property type="evidence" value="ECO:0007669"/>
    <property type="project" value="InterPro"/>
</dbReference>
<dbReference type="InterPro" id="IPR036915">
    <property type="entry name" value="Cyclin-like_sf"/>
</dbReference>
<dbReference type="OMA" id="KFEEPNA"/>
<protein>
    <submittedName>
        <fullName evidence="8">Uncharacterized protein</fullName>
    </submittedName>
</protein>
<dbReference type="InterPro" id="IPR006671">
    <property type="entry name" value="Cyclin_N"/>
</dbReference>
<evidence type="ECO:0000313" key="9">
    <source>
        <dbReference type="Proteomes" id="UP000008672"/>
    </source>
</evidence>
<reference evidence="9" key="1">
    <citation type="submission" date="2011-08" db="EMBL/GenBank/DDBJ databases">
        <title>The draft genome of Latimeria chalumnae.</title>
        <authorList>
            <person name="Di Palma F."/>
            <person name="Alfoldi J."/>
            <person name="Johnson J."/>
            <person name="Berlin A."/>
            <person name="Gnerre S."/>
            <person name="Jaffe D."/>
            <person name="MacCallum I."/>
            <person name="Young S."/>
            <person name="Walker B.J."/>
            <person name="Lander E."/>
            <person name="Lindblad-Toh K."/>
        </authorList>
    </citation>
    <scope>NUCLEOTIDE SEQUENCE [LARGE SCALE GENOMIC DNA]</scope>
    <source>
        <strain evidence="9">Wild caught</strain>
    </source>
</reference>
<dbReference type="GO" id="GO:0044772">
    <property type="term" value="P:mitotic cell cycle phase transition"/>
    <property type="evidence" value="ECO:0007669"/>
    <property type="project" value="InterPro"/>
</dbReference>
<organism evidence="8 9">
    <name type="scientific">Latimeria chalumnae</name>
    <name type="common">Coelacanth</name>
    <dbReference type="NCBI Taxonomy" id="7897"/>
    <lineage>
        <taxon>Eukaryota</taxon>
        <taxon>Metazoa</taxon>
        <taxon>Chordata</taxon>
        <taxon>Craniata</taxon>
        <taxon>Vertebrata</taxon>
        <taxon>Euteleostomi</taxon>
        <taxon>Coelacanthiformes</taxon>
        <taxon>Coelacanthidae</taxon>
        <taxon>Latimeria</taxon>
    </lineage>
</organism>
<feature type="domain" description="Cyclin C-terminal" evidence="7">
    <location>
        <begin position="144"/>
        <end position="261"/>
    </location>
</feature>
<reference evidence="8" key="2">
    <citation type="submission" date="2025-08" db="UniProtKB">
        <authorList>
            <consortium name="Ensembl"/>
        </authorList>
    </citation>
    <scope>IDENTIFICATION</scope>
</reference>
<dbReference type="Proteomes" id="UP000008672">
    <property type="component" value="Unassembled WGS sequence"/>
</dbReference>
<dbReference type="Pfam" id="PF00134">
    <property type="entry name" value="Cyclin_N"/>
    <property type="match status" value="1"/>
</dbReference>
<evidence type="ECO:0000259" key="7">
    <source>
        <dbReference type="SMART" id="SM01332"/>
    </source>
</evidence>
<dbReference type="Ensembl" id="ENSLACT00000014209.1">
    <property type="protein sequence ID" value="ENSLACP00000014110.1"/>
    <property type="gene ID" value="ENSLACG00000012419.1"/>
</dbReference>
<feature type="domain" description="Cyclin-like" evidence="6">
    <location>
        <begin position="148"/>
        <end position="230"/>
    </location>
</feature>
<dbReference type="GO" id="GO:0051301">
    <property type="term" value="P:cell division"/>
    <property type="evidence" value="ECO:0007669"/>
    <property type="project" value="UniProtKB-KW"/>
</dbReference>
<sequence length="271" mass="31070">DRDALDDDLFLSVYENDIFNYMIAQEKKFVVEEYMHRQPQITPHMRAVLVDWMVEVQGNFELSPEPLYLAVRLVDCFLSHSFCPRDTLQLLGATALLVAAKFEEYIPPYVDDFLYICDDIYTREELLEMEKRVLYVLDFNVNIPTAHHFLCHLAKFGRVSRETRLLASYVCESAQLEYQYVEVWPSGLAAASLCLALAMKDSLSWRLKRMDVHSGYSVEALATLVTKLNETLTQVPDEALRVIHAKYSHTAFFEVAKTPSLTPAQLGELTG</sequence>
<dbReference type="SUPFAM" id="SSF47954">
    <property type="entry name" value="Cyclin-like"/>
    <property type="match status" value="2"/>
</dbReference>
<evidence type="ECO:0000256" key="5">
    <source>
        <dbReference type="RuleBase" id="RU000383"/>
    </source>
</evidence>
<dbReference type="Gene3D" id="1.10.472.10">
    <property type="entry name" value="Cyclin-like"/>
    <property type="match status" value="2"/>
</dbReference>
<evidence type="ECO:0000259" key="6">
    <source>
        <dbReference type="SMART" id="SM00385"/>
    </source>
</evidence>
<evidence type="ECO:0000256" key="2">
    <source>
        <dbReference type="ARBA" id="ARBA00022618"/>
    </source>
</evidence>
<dbReference type="EMBL" id="AFYH01088989">
    <property type="status" value="NOT_ANNOTATED_CDS"/>
    <property type="molecule type" value="Genomic_DNA"/>
</dbReference>
<keyword evidence="9" id="KW-1185">Reference proteome</keyword>
<keyword evidence="2" id="KW-0132">Cell division</keyword>
<dbReference type="SMART" id="SM01332">
    <property type="entry name" value="Cyclin_C"/>
    <property type="match status" value="1"/>
</dbReference>
<dbReference type="Pfam" id="PF02984">
    <property type="entry name" value="Cyclin_C"/>
    <property type="match status" value="1"/>
</dbReference>
<dbReference type="PANTHER" id="PTHR10177">
    <property type="entry name" value="CYCLINS"/>
    <property type="match status" value="1"/>
</dbReference>
<keyword evidence="4" id="KW-0131">Cell cycle</keyword>
<feature type="domain" description="Cyclin-like" evidence="6">
    <location>
        <begin position="51"/>
        <end position="135"/>
    </location>
</feature>
<dbReference type="PIRSF" id="PIRSF001771">
    <property type="entry name" value="Cyclin_A_B_D_E"/>
    <property type="match status" value="1"/>
</dbReference>
<dbReference type="eggNOG" id="KOG0653">
    <property type="taxonomic scope" value="Eukaryota"/>
</dbReference>
<reference evidence="8" key="3">
    <citation type="submission" date="2025-09" db="UniProtKB">
        <authorList>
            <consortium name="Ensembl"/>
        </authorList>
    </citation>
    <scope>IDENTIFICATION</scope>
</reference>
<dbReference type="FunFam" id="1.10.472.10:FF:000001">
    <property type="entry name" value="G2/mitotic-specific cyclin"/>
    <property type="match status" value="1"/>
</dbReference>
<evidence type="ECO:0000256" key="4">
    <source>
        <dbReference type="ARBA" id="ARBA00023306"/>
    </source>
</evidence>
<dbReference type="InterPro" id="IPR004367">
    <property type="entry name" value="Cyclin_C-dom"/>
</dbReference>
<dbReference type="InParanoid" id="H3AWT9"/>